<protein>
    <submittedName>
        <fullName evidence="1">Uncharacterized protein</fullName>
    </submittedName>
</protein>
<evidence type="ECO:0000313" key="1">
    <source>
        <dbReference type="EMBL" id="CAB4121836.1"/>
    </source>
</evidence>
<proteinExistence type="predicted"/>
<accession>A0A6J5KL13</accession>
<organism evidence="1">
    <name type="scientific">uncultured Caudovirales phage</name>
    <dbReference type="NCBI Taxonomy" id="2100421"/>
    <lineage>
        <taxon>Viruses</taxon>
        <taxon>Duplodnaviria</taxon>
        <taxon>Heunggongvirae</taxon>
        <taxon>Uroviricota</taxon>
        <taxon>Caudoviricetes</taxon>
        <taxon>Peduoviridae</taxon>
        <taxon>Maltschvirus</taxon>
        <taxon>Maltschvirus maltsch</taxon>
    </lineage>
</organism>
<gene>
    <name evidence="1" type="ORF">UFOVP17_15</name>
</gene>
<sequence>MTSKNDITGDLIKTKPTMGKEFEAQFEKIFGVKPPKEKYVPPPLPEYSEDWQSEKRDKAIAQNGNVGYSQNEIDQ</sequence>
<name>A0A6J5KL13_9CAUD</name>
<dbReference type="EMBL" id="LR796154">
    <property type="protein sequence ID" value="CAB4121836.1"/>
    <property type="molecule type" value="Genomic_DNA"/>
</dbReference>
<reference evidence="1" key="1">
    <citation type="submission" date="2020-04" db="EMBL/GenBank/DDBJ databases">
        <authorList>
            <person name="Chiriac C."/>
            <person name="Salcher M."/>
            <person name="Ghai R."/>
            <person name="Kavagutti S V."/>
        </authorList>
    </citation>
    <scope>NUCLEOTIDE SEQUENCE</scope>
</reference>